<dbReference type="InterPro" id="IPR052189">
    <property type="entry name" value="L-asp_N-monooxygenase_NS-form"/>
</dbReference>
<dbReference type="RefSeq" id="WP_185662429.1">
    <property type="nucleotide sequence ID" value="NZ_JACLAW010000001.1"/>
</dbReference>
<dbReference type="PANTHER" id="PTHR40254:SF1">
    <property type="entry name" value="BLR0577 PROTEIN"/>
    <property type="match status" value="1"/>
</dbReference>
<dbReference type="InterPro" id="IPR036188">
    <property type="entry name" value="FAD/NAD-bd_sf"/>
</dbReference>
<organism evidence="2 3">
    <name type="scientific">Novosphingobium flavum</name>
    <dbReference type="NCBI Taxonomy" id="1778672"/>
    <lineage>
        <taxon>Bacteria</taxon>
        <taxon>Pseudomonadati</taxon>
        <taxon>Pseudomonadota</taxon>
        <taxon>Alphaproteobacteria</taxon>
        <taxon>Sphingomonadales</taxon>
        <taxon>Sphingomonadaceae</taxon>
        <taxon>Novosphingobium</taxon>
    </lineage>
</organism>
<reference evidence="2 3" key="1">
    <citation type="submission" date="2020-08" db="EMBL/GenBank/DDBJ databases">
        <title>The genome sequence of type strain Novosphingobium flavum NBRC 111647.</title>
        <authorList>
            <person name="Liu Y."/>
        </authorList>
    </citation>
    <scope>NUCLEOTIDE SEQUENCE [LARGE SCALE GENOMIC DNA]</scope>
    <source>
        <strain evidence="2 3">NBRC 111647</strain>
    </source>
</reference>
<comment type="caution">
    <text evidence="2">The sequence shown here is derived from an EMBL/GenBank/DDBJ whole genome shotgun (WGS) entry which is preliminary data.</text>
</comment>
<dbReference type="SUPFAM" id="SSF51905">
    <property type="entry name" value="FAD/NAD(P)-binding domain"/>
    <property type="match status" value="1"/>
</dbReference>
<dbReference type="EMBL" id="JACLAW010000001">
    <property type="protein sequence ID" value="MBC2664187.1"/>
    <property type="molecule type" value="Genomic_DNA"/>
</dbReference>
<evidence type="ECO:0000313" key="3">
    <source>
        <dbReference type="Proteomes" id="UP000566813"/>
    </source>
</evidence>
<evidence type="ECO:0000259" key="1">
    <source>
        <dbReference type="Pfam" id="PF13454"/>
    </source>
</evidence>
<keyword evidence="3" id="KW-1185">Reference proteome</keyword>
<proteinExistence type="predicted"/>
<dbReference type="Proteomes" id="UP000566813">
    <property type="component" value="Unassembled WGS sequence"/>
</dbReference>
<protein>
    <submittedName>
        <fullName evidence="2">FAD/NAD(P)-binding protein</fullName>
    </submittedName>
</protein>
<feature type="domain" description="FAD-dependent urate hydroxylase HpyO/Asp monooxygenase CreE-like FAD/NAD(P)-binding" evidence="1">
    <location>
        <begin position="11"/>
        <end position="153"/>
    </location>
</feature>
<accession>A0A7X1FPJ7</accession>
<dbReference type="AlphaFoldDB" id="A0A7X1FPJ7"/>
<dbReference type="PANTHER" id="PTHR40254">
    <property type="entry name" value="BLR0577 PROTEIN"/>
    <property type="match status" value="1"/>
</dbReference>
<dbReference type="Pfam" id="PF13454">
    <property type="entry name" value="NAD_binding_9"/>
    <property type="match status" value="1"/>
</dbReference>
<dbReference type="Gene3D" id="3.50.50.60">
    <property type="entry name" value="FAD/NAD(P)-binding domain"/>
    <property type="match status" value="2"/>
</dbReference>
<sequence length="451" mass="49345">MKRDGQKLPIAIVGAGFSGTLLAIHILRHGGRVVLVERDHTSIARGLAYGTRRPEHLLNVRASNMSAFPDDPGHFLRWMGFAEREQVNRFVPRLAYGRYLRELLMNALGKSPDRIRIVESEAVDAVVGPGSTRLDFADGRSLDVRAVVLAIGNCPPRLPPAFAGLPGSIVISDPWQGAIDAVARAGGDVLLLGTALTAVDVILGLVGAGHQGRITALSRRGLVPLAHDAEAATIAFVSRPEGRGSWLLRHVRKRSERVGWRAAVDELRTHTQSLWRLHDEQAQRRFLRHLRPFWDAHRHRIAPAVAEKLEALQDSGRLRFAGGRILSAERSGPGLLLNWSPRGTGQTTTDHFDFAINCTGPEGDIHRIANPLLTSLIAQGRVRPDRHGLGIDVDRLGRAVDSAGGKQESLFVVGPLTKGEAWEAVAVPDIRRQVWELARFLTNSHVISTDI</sequence>
<name>A0A7X1FPJ7_9SPHN</name>
<gene>
    <name evidence="2" type="ORF">H7F51_01505</name>
</gene>
<dbReference type="InterPro" id="IPR038732">
    <property type="entry name" value="HpyO/CreE_NAD-binding"/>
</dbReference>
<evidence type="ECO:0000313" key="2">
    <source>
        <dbReference type="EMBL" id="MBC2664187.1"/>
    </source>
</evidence>